<dbReference type="SUPFAM" id="SSF56349">
    <property type="entry name" value="DNA breaking-rejoining enzymes"/>
    <property type="match status" value="1"/>
</dbReference>
<dbReference type="KEGG" id="hsd:SD1D_0753"/>
<keyword evidence="2" id="KW-0229">DNA integration</keyword>
<dbReference type="InterPro" id="IPR011010">
    <property type="entry name" value="DNA_brk_join_enz"/>
</dbReference>
<comment type="subcellular location">
    <subcellularLocation>
        <location evidence="1">Cytoplasm</location>
    </subcellularLocation>
</comment>
<organism evidence="5 6">
    <name type="scientific">Herbinix luporum</name>
    <dbReference type="NCBI Taxonomy" id="1679721"/>
    <lineage>
        <taxon>Bacteria</taxon>
        <taxon>Bacillati</taxon>
        <taxon>Bacillota</taxon>
        <taxon>Clostridia</taxon>
        <taxon>Lachnospirales</taxon>
        <taxon>Lachnospiraceae</taxon>
        <taxon>Herbinix</taxon>
    </lineage>
</organism>
<dbReference type="Pfam" id="PF00589">
    <property type="entry name" value="Phage_integrase"/>
    <property type="match status" value="1"/>
</dbReference>
<dbReference type="PANTHER" id="PTHR30349:SF77">
    <property type="entry name" value="TYROSINE RECOMBINASE XERC"/>
    <property type="match status" value="1"/>
</dbReference>
<proteinExistence type="predicted"/>
<evidence type="ECO:0000256" key="3">
    <source>
        <dbReference type="ARBA" id="ARBA00023172"/>
    </source>
</evidence>
<keyword evidence="3" id="KW-0233">DNA recombination</keyword>
<gene>
    <name evidence="5" type="ORF">SD1D_0753</name>
</gene>
<evidence type="ECO:0000313" key="5">
    <source>
        <dbReference type="EMBL" id="CUH92301.1"/>
    </source>
</evidence>
<dbReference type="RefSeq" id="WP_058257677.1">
    <property type="nucleotide sequence ID" value="NZ_LN879430.1"/>
</dbReference>
<dbReference type="GO" id="GO:0005737">
    <property type="term" value="C:cytoplasm"/>
    <property type="evidence" value="ECO:0007669"/>
    <property type="project" value="UniProtKB-SubCell"/>
</dbReference>
<dbReference type="OrthoDB" id="9785687at2"/>
<accession>A0A0K8J3T3</accession>
<evidence type="ECO:0000259" key="4">
    <source>
        <dbReference type="PROSITE" id="PS51898"/>
    </source>
</evidence>
<dbReference type="InterPro" id="IPR013762">
    <property type="entry name" value="Integrase-like_cat_sf"/>
</dbReference>
<dbReference type="InterPro" id="IPR050090">
    <property type="entry name" value="Tyrosine_recombinase_XerCD"/>
</dbReference>
<feature type="domain" description="Tyr recombinase" evidence="4">
    <location>
        <begin position="3"/>
        <end position="186"/>
    </location>
</feature>
<protein>
    <recommendedName>
        <fullName evidence="4">Tyr recombinase domain-containing protein</fullName>
    </recommendedName>
</protein>
<dbReference type="Proteomes" id="UP000196053">
    <property type="component" value="Chromosome I"/>
</dbReference>
<dbReference type="InterPro" id="IPR002104">
    <property type="entry name" value="Integrase_catalytic"/>
</dbReference>
<dbReference type="Gene3D" id="1.10.443.10">
    <property type="entry name" value="Intergrase catalytic core"/>
    <property type="match status" value="1"/>
</dbReference>
<dbReference type="PANTHER" id="PTHR30349">
    <property type="entry name" value="PHAGE INTEGRASE-RELATED"/>
    <property type="match status" value="1"/>
</dbReference>
<dbReference type="EMBL" id="LN879430">
    <property type="protein sequence ID" value="CUH92301.1"/>
    <property type="molecule type" value="Genomic_DNA"/>
</dbReference>
<name>A0A0K8J3T3_9FIRM</name>
<sequence length="195" mass="23190">MDTTIKYFTQDELSRLFNAIKNSGDRHALRNLCIFRVAYRCGLRATEIGLLKLEYYNKTKGELYCKRLKSSWNNTIALDKQTVKILNQYIKEYGVKEESEVLFKSQEQNPISRKMLDYLMKRYCQMAKIKDENKWHFHCLKHSTAVHLAESDLDIKEVQFWLGHKSVNSTLCYFQFTTKQQKIMLEKLEKHSMLV</sequence>
<dbReference type="GO" id="GO:0015074">
    <property type="term" value="P:DNA integration"/>
    <property type="evidence" value="ECO:0007669"/>
    <property type="project" value="UniProtKB-KW"/>
</dbReference>
<keyword evidence="6" id="KW-1185">Reference proteome</keyword>
<dbReference type="GO" id="GO:0003677">
    <property type="term" value="F:DNA binding"/>
    <property type="evidence" value="ECO:0007669"/>
    <property type="project" value="InterPro"/>
</dbReference>
<dbReference type="AlphaFoldDB" id="A0A0K8J3T3"/>
<evidence type="ECO:0000256" key="1">
    <source>
        <dbReference type="ARBA" id="ARBA00004496"/>
    </source>
</evidence>
<dbReference type="GO" id="GO:0006310">
    <property type="term" value="P:DNA recombination"/>
    <property type="evidence" value="ECO:0007669"/>
    <property type="project" value="UniProtKB-KW"/>
</dbReference>
<dbReference type="PROSITE" id="PS51898">
    <property type="entry name" value="TYR_RECOMBINASE"/>
    <property type="match status" value="1"/>
</dbReference>
<reference evidence="6" key="1">
    <citation type="submission" date="2015-09" db="EMBL/GenBank/DDBJ databases">
        <authorList>
            <person name="Wibberg D."/>
        </authorList>
    </citation>
    <scope>NUCLEOTIDE SEQUENCE [LARGE SCALE GENOMIC DNA]</scope>
    <source>
        <strain evidence="6">SD1D</strain>
    </source>
</reference>
<evidence type="ECO:0000313" key="6">
    <source>
        <dbReference type="Proteomes" id="UP000196053"/>
    </source>
</evidence>
<evidence type="ECO:0000256" key="2">
    <source>
        <dbReference type="ARBA" id="ARBA00022908"/>
    </source>
</evidence>